<evidence type="ECO:0000313" key="3">
    <source>
        <dbReference type="Proteomes" id="UP001286313"/>
    </source>
</evidence>
<feature type="coiled-coil region" evidence="1">
    <location>
        <begin position="32"/>
        <end position="84"/>
    </location>
</feature>
<organism evidence="2 3">
    <name type="scientific">Petrolisthes cinctipes</name>
    <name type="common">Flat porcelain crab</name>
    <dbReference type="NCBI Taxonomy" id="88211"/>
    <lineage>
        <taxon>Eukaryota</taxon>
        <taxon>Metazoa</taxon>
        <taxon>Ecdysozoa</taxon>
        <taxon>Arthropoda</taxon>
        <taxon>Crustacea</taxon>
        <taxon>Multicrustacea</taxon>
        <taxon>Malacostraca</taxon>
        <taxon>Eumalacostraca</taxon>
        <taxon>Eucarida</taxon>
        <taxon>Decapoda</taxon>
        <taxon>Pleocyemata</taxon>
        <taxon>Anomura</taxon>
        <taxon>Galatheoidea</taxon>
        <taxon>Porcellanidae</taxon>
        <taxon>Petrolisthes</taxon>
    </lineage>
</organism>
<proteinExistence type="predicted"/>
<gene>
    <name evidence="2" type="ORF">Pcinc_005504</name>
</gene>
<evidence type="ECO:0000256" key="1">
    <source>
        <dbReference type="SAM" id="Coils"/>
    </source>
</evidence>
<sequence>MQENSVPSGSHIREDTNIMLSDLLIQVARIRVEHFKNLCQEDEERRASLREKEELDKNILEERRAREELEKNILEEKLASFREKEDLEKNCLKLKMQMMRRQMARFEI</sequence>
<dbReference type="EMBL" id="JAWQEG010000411">
    <property type="protein sequence ID" value="KAK3890530.1"/>
    <property type="molecule type" value="Genomic_DNA"/>
</dbReference>
<keyword evidence="1" id="KW-0175">Coiled coil</keyword>
<protein>
    <submittedName>
        <fullName evidence="2">Uncharacterized protein</fullName>
    </submittedName>
</protein>
<evidence type="ECO:0000313" key="2">
    <source>
        <dbReference type="EMBL" id="KAK3890530.1"/>
    </source>
</evidence>
<comment type="caution">
    <text evidence="2">The sequence shown here is derived from an EMBL/GenBank/DDBJ whole genome shotgun (WGS) entry which is preliminary data.</text>
</comment>
<dbReference type="Proteomes" id="UP001286313">
    <property type="component" value="Unassembled WGS sequence"/>
</dbReference>
<reference evidence="2" key="1">
    <citation type="submission" date="2023-10" db="EMBL/GenBank/DDBJ databases">
        <title>Genome assemblies of two species of porcelain crab, Petrolisthes cinctipes and Petrolisthes manimaculis (Anomura: Porcellanidae).</title>
        <authorList>
            <person name="Angst P."/>
        </authorList>
    </citation>
    <scope>NUCLEOTIDE SEQUENCE</scope>
    <source>
        <strain evidence="2">PB745_01</strain>
        <tissue evidence="2">Gill</tissue>
    </source>
</reference>
<keyword evidence="3" id="KW-1185">Reference proteome</keyword>
<dbReference type="AlphaFoldDB" id="A0AAE1L2L2"/>
<name>A0AAE1L2L2_PETCI</name>
<accession>A0AAE1L2L2</accession>